<comment type="caution">
    <text evidence="2">The sequence shown here is derived from an EMBL/GenBank/DDBJ whole genome shotgun (WGS) entry which is preliminary data.</text>
</comment>
<evidence type="ECO:0008006" key="4">
    <source>
        <dbReference type="Google" id="ProtNLM"/>
    </source>
</evidence>
<dbReference type="InterPro" id="IPR011250">
    <property type="entry name" value="OMP/PagP_B-barrel"/>
</dbReference>
<evidence type="ECO:0000256" key="1">
    <source>
        <dbReference type="SAM" id="SignalP"/>
    </source>
</evidence>
<gene>
    <name evidence="2" type="ORF">GCM10023210_05820</name>
</gene>
<evidence type="ECO:0000313" key="2">
    <source>
        <dbReference type="EMBL" id="GAA5085219.1"/>
    </source>
</evidence>
<proteinExistence type="predicted"/>
<name>A0ABP9LZA7_9FLAO</name>
<dbReference type="SUPFAM" id="SSF56925">
    <property type="entry name" value="OMPA-like"/>
    <property type="match status" value="1"/>
</dbReference>
<dbReference type="Proteomes" id="UP001500353">
    <property type="component" value="Unassembled WGS sequence"/>
</dbReference>
<feature type="chain" id="PRO_5045636681" description="Outer membrane protein beta-barrel domain-containing protein" evidence="1">
    <location>
        <begin position="22"/>
        <end position="301"/>
    </location>
</feature>
<keyword evidence="3" id="KW-1185">Reference proteome</keyword>
<protein>
    <recommendedName>
        <fullName evidence="4">Outer membrane protein beta-barrel domain-containing protein</fullName>
    </recommendedName>
</protein>
<keyword evidence="1" id="KW-0732">Signal</keyword>
<accession>A0ABP9LZA7</accession>
<reference evidence="3" key="1">
    <citation type="journal article" date="2019" name="Int. J. Syst. Evol. Microbiol.">
        <title>The Global Catalogue of Microorganisms (GCM) 10K type strain sequencing project: providing services to taxonomists for standard genome sequencing and annotation.</title>
        <authorList>
            <consortium name="The Broad Institute Genomics Platform"/>
            <consortium name="The Broad Institute Genome Sequencing Center for Infectious Disease"/>
            <person name="Wu L."/>
            <person name="Ma J."/>
        </authorList>
    </citation>
    <scope>NUCLEOTIDE SEQUENCE [LARGE SCALE GENOMIC DNA]</scope>
    <source>
        <strain evidence="3">JCM 18019</strain>
    </source>
</reference>
<dbReference type="Gene3D" id="2.40.160.20">
    <property type="match status" value="1"/>
</dbReference>
<dbReference type="RefSeq" id="WP_345200199.1">
    <property type="nucleotide sequence ID" value="NZ_BAABHX010000001.1"/>
</dbReference>
<sequence>MIFLKKILFLFFILTVTFSFAQKHKKGKVDTVYVYEKVIVYDTVYLLKQLHFKKNDLIFPELKVQETKFVIDIYKQELEKQRASRRARLRKPVTFQYGIEGGIGFKSINWAVQNSESKPQFGENLGLWASKSFFNSQLSLLFSANVYHWNSSFDLDANKDDTYLNGFYFTEDNQPLLFQRFNNKHFEYALQLKFIYEWKNIRPFAGVLANRNTYKMQFLVPENNILNKQDDFKTNQTNLGFSLGLQYRVLKRILLSAEYQQYNMKNISLKNSDFDFEIFKSNNTFAERKINFGISYIISKL</sequence>
<evidence type="ECO:0000313" key="3">
    <source>
        <dbReference type="Proteomes" id="UP001500353"/>
    </source>
</evidence>
<feature type="signal peptide" evidence="1">
    <location>
        <begin position="1"/>
        <end position="21"/>
    </location>
</feature>
<organism evidence="2 3">
    <name type="scientific">Chryseobacterium ginsengisoli</name>
    <dbReference type="NCBI Taxonomy" id="363853"/>
    <lineage>
        <taxon>Bacteria</taxon>
        <taxon>Pseudomonadati</taxon>
        <taxon>Bacteroidota</taxon>
        <taxon>Flavobacteriia</taxon>
        <taxon>Flavobacteriales</taxon>
        <taxon>Weeksellaceae</taxon>
        <taxon>Chryseobacterium group</taxon>
        <taxon>Chryseobacterium</taxon>
    </lineage>
</organism>
<dbReference type="EMBL" id="BAABHX010000001">
    <property type="protein sequence ID" value="GAA5085219.1"/>
    <property type="molecule type" value="Genomic_DNA"/>
</dbReference>